<sequence length="48" mass="5599">MNFCSRFLDALFSLFAIYIVVPISGFHHKSVIFLSHEILQEEYICCES</sequence>
<name>T1KME2_TETUR</name>
<dbReference type="EMBL" id="CAEY01000241">
    <property type="status" value="NOT_ANNOTATED_CDS"/>
    <property type="molecule type" value="Genomic_DNA"/>
</dbReference>
<evidence type="ECO:0000256" key="1">
    <source>
        <dbReference type="SAM" id="Phobius"/>
    </source>
</evidence>
<evidence type="ECO:0000313" key="2">
    <source>
        <dbReference type="EnsemblMetazoa" id="tetur15g01300.1"/>
    </source>
</evidence>
<proteinExistence type="predicted"/>
<dbReference type="EnsemblMetazoa" id="tetur15g01300.1">
    <property type="protein sequence ID" value="tetur15g01300.1"/>
    <property type="gene ID" value="tetur15g01300"/>
</dbReference>
<accession>T1KME2</accession>
<dbReference type="HOGENOM" id="CLU_3160594_0_0_1"/>
<evidence type="ECO:0000313" key="3">
    <source>
        <dbReference type="Proteomes" id="UP000015104"/>
    </source>
</evidence>
<organism evidence="2 3">
    <name type="scientific">Tetranychus urticae</name>
    <name type="common">Two-spotted spider mite</name>
    <dbReference type="NCBI Taxonomy" id="32264"/>
    <lineage>
        <taxon>Eukaryota</taxon>
        <taxon>Metazoa</taxon>
        <taxon>Ecdysozoa</taxon>
        <taxon>Arthropoda</taxon>
        <taxon>Chelicerata</taxon>
        <taxon>Arachnida</taxon>
        <taxon>Acari</taxon>
        <taxon>Acariformes</taxon>
        <taxon>Trombidiformes</taxon>
        <taxon>Prostigmata</taxon>
        <taxon>Eleutherengona</taxon>
        <taxon>Raphignathae</taxon>
        <taxon>Tetranychoidea</taxon>
        <taxon>Tetranychidae</taxon>
        <taxon>Tetranychus</taxon>
    </lineage>
</organism>
<keyword evidence="1" id="KW-0472">Membrane</keyword>
<keyword evidence="3" id="KW-1185">Reference proteome</keyword>
<feature type="transmembrane region" description="Helical" evidence="1">
    <location>
        <begin position="7"/>
        <end position="26"/>
    </location>
</feature>
<reference evidence="2" key="2">
    <citation type="submission" date="2015-06" db="UniProtKB">
        <authorList>
            <consortium name="EnsemblMetazoa"/>
        </authorList>
    </citation>
    <scope>IDENTIFICATION</scope>
</reference>
<keyword evidence="1" id="KW-0812">Transmembrane</keyword>
<protein>
    <submittedName>
        <fullName evidence="2">Uncharacterized protein</fullName>
    </submittedName>
</protein>
<reference evidence="3" key="1">
    <citation type="submission" date="2011-08" db="EMBL/GenBank/DDBJ databases">
        <authorList>
            <person name="Rombauts S."/>
        </authorList>
    </citation>
    <scope>NUCLEOTIDE SEQUENCE</scope>
    <source>
        <strain evidence="3">London</strain>
    </source>
</reference>
<dbReference type="AlphaFoldDB" id="T1KME2"/>
<dbReference type="Proteomes" id="UP000015104">
    <property type="component" value="Unassembled WGS sequence"/>
</dbReference>
<keyword evidence="1" id="KW-1133">Transmembrane helix</keyword>